<dbReference type="STRING" id="1464123.SAMN05444126_10116"/>
<organism evidence="1 2">
    <name type="scientific">Salisediminibacterium halotolerans</name>
    <dbReference type="NCBI Taxonomy" id="517425"/>
    <lineage>
        <taxon>Bacteria</taxon>
        <taxon>Bacillati</taxon>
        <taxon>Bacillota</taxon>
        <taxon>Bacilli</taxon>
        <taxon>Bacillales</taxon>
        <taxon>Bacillaceae</taxon>
        <taxon>Salisediminibacterium</taxon>
    </lineage>
</organism>
<evidence type="ECO:0000313" key="1">
    <source>
        <dbReference type="EMBL" id="SER40804.1"/>
    </source>
</evidence>
<reference evidence="2" key="1">
    <citation type="submission" date="2016-10" db="EMBL/GenBank/DDBJ databases">
        <authorList>
            <person name="de Groot N.N."/>
        </authorList>
    </citation>
    <scope>NUCLEOTIDE SEQUENCE [LARGE SCALE GENOMIC DNA]</scope>
    <source>
        <strain evidence="2">10nlg</strain>
    </source>
</reference>
<evidence type="ECO:0008006" key="3">
    <source>
        <dbReference type="Google" id="ProtNLM"/>
    </source>
</evidence>
<proteinExistence type="predicted"/>
<gene>
    <name evidence="1" type="ORF">SAMN05444126_10116</name>
</gene>
<name>A0A1H9NXN7_9BACI</name>
<keyword evidence="2" id="KW-1185">Reference proteome</keyword>
<sequence>MLTREELIAALEDRSLTEALELIEDAENGDLTVLELVPSLGLLRDEELNKAVLDYLKQQGVELEYVDEES</sequence>
<evidence type="ECO:0000313" key="2">
    <source>
        <dbReference type="Proteomes" id="UP000199318"/>
    </source>
</evidence>
<dbReference type="Proteomes" id="UP000199318">
    <property type="component" value="Unassembled WGS sequence"/>
</dbReference>
<accession>A0A1H9NXN7</accession>
<protein>
    <recommendedName>
        <fullName evidence="3">RNA polymerase sigma factor 70 region 1.1 domain-containing protein</fullName>
    </recommendedName>
</protein>
<dbReference type="EMBL" id="FOGV01000001">
    <property type="protein sequence ID" value="SER40804.1"/>
    <property type="molecule type" value="Genomic_DNA"/>
</dbReference>
<comment type="caution">
    <text evidence="1">The sequence shown here is derived from an EMBL/GenBank/DDBJ whole genome shotgun (WGS) entry which is preliminary data.</text>
</comment>
<dbReference type="AlphaFoldDB" id="A0A1H9NXN7"/>